<protein>
    <submittedName>
        <fullName evidence="1">Uncharacterized protein</fullName>
    </submittedName>
</protein>
<evidence type="ECO:0000313" key="1">
    <source>
        <dbReference type="EMBL" id="KAK9036696.1"/>
    </source>
</evidence>
<gene>
    <name evidence="1" type="ORF">V6N11_078688</name>
</gene>
<accession>A0ABR2TH78</accession>
<proteinExistence type="predicted"/>
<sequence>MRAKVVARWLARLLPHGPAVAQHESWPRPACLWPLLMQNVMPSSIQYVEADFVLNDCNLENHEGILRATQPGTKQNDAVAVGYNAFAKGDEEHDFRVRFPQGKGIEA</sequence>
<evidence type="ECO:0000313" key="2">
    <source>
        <dbReference type="Proteomes" id="UP001396334"/>
    </source>
</evidence>
<dbReference type="EMBL" id="JBBPBN010000006">
    <property type="protein sequence ID" value="KAK9036696.1"/>
    <property type="molecule type" value="Genomic_DNA"/>
</dbReference>
<comment type="caution">
    <text evidence="1">The sequence shown here is derived from an EMBL/GenBank/DDBJ whole genome shotgun (WGS) entry which is preliminary data.</text>
</comment>
<dbReference type="Proteomes" id="UP001396334">
    <property type="component" value="Unassembled WGS sequence"/>
</dbReference>
<organism evidence="1 2">
    <name type="scientific">Hibiscus sabdariffa</name>
    <name type="common">roselle</name>
    <dbReference type="NCBI Taxonomy" id="183260"/>
    <lineage>
        <taxon>Eukaryota</taxon>
        <taxon>Viridiplantae</taxon>
        <taxon>Streptophyta</taxon>
        <taxon>Embryophyta</taxon>
        <taxon>Tracheophyta</taxon>
        <taxon>Spermatophyta</taxon>
        <taxon>Magnoliopsida</taxon>
        <taxon>eudicotyledons</taxon>
        <taxon>Gunneridae</taxon>
        <taxon>Pentapetalae</taxon>
        <taxon>rosids</taxon>
        <taxon>malvids</taxon>
        <taxon>Malvales</taxon>
        <taxon>Malvaceae</taxon>
        <taxon>Malvoideae</taxon>
        <taxon>Hibiscus</taxon>
    </lineage>
</organism>
<reference evidence="1 2" key="1">
    <citation type="journal article" date="2024" name="G3 (Bethesda)">
        <title>Genome assembly of Hibiscus sabdariffa L. provides insights into metabolisms of medicinal natural products.</title>
        <authorList>
            <person name="Kim T."/>
        </authorList>
    </citation>
    <scope>NUCLEOTIDE SEQUENCE [LARGE SCALE GENOMIC DNA]</scope>
    <source>
        <strain evidence="1">TK-2024</strain>
        <tissue evidence="1">Old leaves</tissue>
    </source>
</reference>
<name>A0ABR2TH78_9ROSI</name>
<keyword evidence="2" id="KW-1185">Reference proteome</keyword>